<dbReference type="EMBL" id="JACEIK010000431">
    <property type="protein sequence ID" value="MCD7456939.1"/>
    <property type="molecule type" value="Genomic_DNA"/>
</dbReference>
<evidence type="ECO:0000313" key="1">
    <source>
        <dbReference type="EMBL" id="MCD7456939.1"/>
    </source>
</evidence>
<organism evidence="1 2">
    <name type="scientific">Datura stramonium</name>
    <name type="common">Jimsonweed</name>
    <name type="synonym">Common thornapple</name>
    <dbReference type="NCBI Taxonomy" id="4076"/>
    <lineage>
        <taxon>Eukaryota</taxon>
        <taxon>Viridiplantae</taxon>
        <taxon>Streptophyta</taxon>
        <taxon>Embryophyta</taxon>
        <taxon>Tracheophyta</taxon>
        <taxon>Spermatophyta</taxon>
        <taxon>Magnoliopsida</taxon>
        <taxon>eudicotyledons</taxon>
        <taxon>Gunneridae</taxon>
        <taxon>Pentapetalae</taxon>
        <taxon>asterids</taxon>
        <taxon>lamiids</taxon>
        <taxon>Solanales</taxon>
        <taxon>Solanaceae</taxon>
        <taxon>Solanoideae</taxon>
        <taxon>Datureae</taxon>
        <taxon>Datura</taxon>
    </lineage>
</organism>
<proteinExistence type="predicted"/>
<keyword evidence="2" id="KW-1185">Reference proteome</keyword>
<reference evidence="1 2" key="1">
    <citation type="journal article" date="2021" name="BMC Genomics">
        <title>Datura genome reveals duplications of psychoactive alkaloid biosynthetic genes and high mutation rate following tissue culture.</title>
        <authorList>
            <person name="Rajewski A."/>
            <person name="Carter-House D."/>
            <person name="Stajich J."/>
            <person name="Litt A."/>
        </authorList>
    </citation>
    <scope>NUCLEOTIDE SEQUENCE [LARGE SCALE GENOMIC DNA]</scope>
    <source>
        <strain evidence="1">AR-01</strain>
    </source>
</reference>
<gene>
    <name evidence="1" type="ORF">HAX54_033644</name>
</gene>
<comment type="caution">
    <text evidence="1">The sequence shown here is derived from an EMBL/GenBank/DDBJ whole genome shotgun (WGS) entry which is preliminary data.</text>
</comment>
<protein>
    <submittedName>
        <fullName evidence="1">Uncharacterized protein</fullName>
    </submittedName>
</protein>
<feature type="non-terminal residue" evidence="1">
    <location>
        <position position="1"/>
    </location>
</feature>
<dbReference type="Proteomes" id="UP000823775">
    <property type="component" value="Unassembled WGS sequence"/>
</dbReference>
<sequence>TVFDVFREARLPPHYENFTVRPTIEPGGFKQVSWHQKLTKERKWRSLTKVSSGFQNEKKGRVSSAAKGTPTRMFRAKVVEPHGLTWLIHKRRLNMLWRTGLTKAASHLSSLLSVTRSSSWDRDISLPSLRSTTSL</sequence>
<feature type="non-terminal residue" evidence="1">
    <location>
        <position position="135"/>
    </location>
</feature>
<name>A0ABS8SEF0_DATST</name>
<accession>A0ABS8SEF0</accession>
<evidence type="ECO:0000313" key="2">
    <source>
        <dbReference type="Proteomes" id="UP000823775"/>
    </source>
</evidence>